<accession>A0A8S2A9I8</accession>
<proteinExistence type="predicted"/>
<gene>
    <name evidence="1" type="ORF">AARE701A_LOCUS11459</name>
</gene>
<evidence type="ECO:0000313" key="2">
    <source>
        <dbReference type="Proteomes" id="UP000682877"/>
    </source>
</evidence>
<organism evidence="1 2">
    <name type="scientific">Arabidopsis arenosa</name>
    <name type="common">Sand rock-cress</name>
    <name type="synonym">Cardaminopsis arenosa</name>
    <dbReference type="NCBI Taxonomy" id="38785"/>
    <lineage>
        <taxon>Eukaryota</taxon>
        <taxon>Viridiplantae</taxon>
        <taxon>Streptophyta</taxon>
        <taxon>Embryophyta</taxon>
        <taxon>Tracheophyta</taxon>
        <taxon>Spermatophyta</taxon>
        <taxon>Magnoliopsida</taxon>
        <taxon>eudicotyledons</taxon>
        <taxon>Gunneridae</taxon>
        <taxon>Pentapetalae</taxon>
        <taxon>rosids</taxon>
        <taxon>malvids</taxon>
        <taxon>Brassicales</taxon>
        <taxon>Brassicaceae</taxon>
        <taxon>Camelineae</taxon>
        <taxon>Arabidopsis</taxon>
    </lineage>
</organism>
<dbReference type="Proteomes" id="UP000682877">
    <property type="component" value="Chromosome 4"/>
</dbReference>
<sequence length="175" mass="20908">MAYRTLQPVSVRSLWEDAVLRLSQLITQPRDFMNLRDFVLTLLLSYSWNTDRFLQNLEESTDEFYWHVNLCIFEHRDSKCFDCVQQRFQDIGEDLFLSYVRRSTLEVRQAALEQTLEMLNPCCGCLCEEHVKTRFHYKLFSRFGMLYAIQKCLYCKKVYPKDIGDKLDYSGSTFE</sequence>
<protein>
    <submittedName>
        <fullName evidence="1">Uncharacterized protein</fullName>
    </submittedName>
</protein>
<reference evidence="1" key="1">
    <citation type="submission" date="2021-01" db="EMBL/GenBank/DDBJ databases">
        <authorList>
            <person name="Bezrukov I."/>
        </authorList>
    </citation>
    <scope>NUCLEOTIDE SEQUENCE</scope>
</reference>
<dbReference type="EMBL" id="LR999454">
    <property type="protein sequence ID" value="CAE6050614.1"/>
    <property type="molecule type" value="Genomic_DNA"/>
</dbReference>
<name>A0A8S2A9I8_ARAAE</name>
<evidence type="ECO:0000313" key="1">
    <source>
        <dbReference type="EMBL" id="CAE6050614.1"/>
    </source>
</evidence>
<keyword evidence="2" id="KW-1185">Reference proteome</keyword>
<dbReference type="AlphaFoldDB" id="A0A8S2A9I8"/>